<evidence type="ECO:0000256" key="1">
    <source>
        <dbReference type="ARBA" id="ARBA00022448"/>
    </source>
</evidence>
<gene>
    <name evidence="5" type="ORF">ACFPFU_12955</name>
</gene>
<keyword evidence="3 5" id="KW-0067">ATP-binding</keyword>
<dbReference type="Proteomes" id="UP001595818">
    <property type="component" value="Unassembled WGS sequence"/>
</dbReference>
<dbReference type="SUPFAM" id="SSF52540">
    <property type="entry name" value="P-loop containing nucleoside triphosphate hydrolases"/>
    <property type="match status" value="1"/>
</dbReference>
<dbReference type="InterPro" id="IPR027417">
    <property type="entry name" value="P-loop_NTPase"/>
</dbReference>
<protein>
    <submittedName>
        <fullName evidence="5">ATP-binding cassette domain-containing protein</fullName>
    </submittedName>
</protein>
<proteinExistence type="predicted"/>
<evidence type="ECO:0000259" key="4">
    <source>
        <dbReference type="PROSITE" id="PS50893"/>
    </source>
</evidence>
<dbReference type="Pfam" id="PF00005">
    <property type="entry name" value="ABC_tran"/>
    <property type="match status" value="1"/>
</dbReference>
<dbReference type="Gene3D" id="3.40.50.300">
    <property type="entry name" value="P-loop containing nucleotide triphosphate hydrolases"/>
    <property type="match status" value="1"/>
</dbReference>
<evidence type="ECO:0000313" key="5">
    <source>
        <dbReference type="EMBL" id="MFC4872598.1"/>
    </source>
</evidence>
<keyword evidence="2" id="KW-0547">Nucleotide-binding</keyword>
<evidence type="ECO:0000256" key="3">
    <source>
        <dbReference type="ARBA" id="ARBA00022840"/>
    </source>
</evidence>
<dbReference type="InterPro" id="IPR051782">
    <property type="entry name" value="ABC_Transporter_VariousFunc"/>
</dbReference>
<reference evidence="6" key="1">
    <citation type="journal article" date="2019" name="Int. J. Syst. Evol. Microbiol.">
        <title>The Global Catalogue of Microorganisms (GCM) 10K type strain sequencing project: providing services to taxonomists for standard genome sequencing and annotation.</title>
        <authorList>
            <consortium name="The Broad Institute Genomics Platform"/>
            <consortium name="The Broad Institute Genome Sequencing Center for Infectious Disease"/>
            <person name="Wu L."/>
            <person name="Ma J."/>
        </authorList>
    </citation>
    <scope>NUCLEOTIDE SEQUENCE [LARGE SCALE GENOMIC DNA]</scope>
    <source>
        <strain evidence="6">CGMCC 4.7466</strain>
    </source>
</reference>
<evidence type="ECO:0000313" key="6">
    <source>
        <dbReference type="Proteomes" id="UP001595818"/>
    </source>
</evidence>
<dbReference type="InterPro" id="IPR003439">
    <property type="entry name" value="ABC_transporter-like_ATP-bd"/>
</dbReference>
<dbReference type="PANTHER" id="PTHR42939:SF1">
    <property type="entry name" value="ABC TRANSPORTER ATP-BINDING PROTEIN ALBC-RELATED"/>
    <property type="match status" value="1"/>
</dbReference>
<dbReference type="RefSeq" id="WP_377065129.1">
    <property type="nucleotide sequence ID" value="NZ_JBHSJJ010000006.1"/>
</dbReference>
<sequence length="212" mass="23548">MLTIANLEIELKDFKLESPGEIEIKAGEKALVTGRNGAGKSVFLYAVADLVRNRKGEVNLNGKTNRSEGWQRNVGAYLDRYFLIPYLTPGEHLKYMGMVKQVSGEEMNDFVLEAIDRLDFDISGKKEIRELSEGNQKKLGLISSLVGSPALLVWDEPFANLDEGSREGLVALQKSLEEQTILYSEHLPPSGCVCDRRLHIEAGRLGEIGPPF</sequence>
<comment type="caution">
    <text evidence="5">The sequence shown here is derived from an EMBL/GenBank/DDBJ whole genome shotgun (WGS) entry which is preliminary data.</text>
</comment>
<dbReference type="EMBL" id="JBHSJJ010000006">
    <property type="protein sequence ID" value="MFC4872598.1"/>
    <property type="molecule type" value="Genomic_DNA"/>
</dbReference>
<name>A0ABV9T1J9_9BACT</name>
<dbReference type="PROSITE" id="PS50893">
    <property type="entry name" value="ABC_TRANSPORTER_2"/>
    <property type="match status" value="1"/>
</dbReference>
<keyword evidence="6" id="KW-1185">Reference proteome</keyword>
<dbReference type="PANTHER" id="PTHR42939">
    <property type="entry name" value="ABC TRANSPORTER ATP-BINDING PROTEIN ALBC-RELATED"/>
    <property type="match status" value="1"/>
</dbReference>
<organism evidence="5 6">
    <name type="scientific">Negadavirga shengliensis</name>
    <dbReference type="NCBI Taxonomy" id="1389218"/>
    <lineage>
        <taxon>Bacteria</taxon>
        <taxon>Pseudomonadati</taxon>
        <taxon>Bacteroidota</taxon>
        <taxon>Cytophagia</taxon>
        <taxon>Cytophagales</taxon>
        <taxon>Cyclobacteriaceae</taxon>
        <taxon>Negadavirga</taxon>
    </lineage>
</organism>
<evidence type="ECO:0000256" key="2">
    <source>
        <dbReference type="ARBA" id="ARBA00022741"/>
    </source>
</evidence>
<dbReference type="GO" id="GO:0005524">
    <property type="term" value="F:ATP binding"/>
    <property type="evidence" value="ECO:0007669"/>
    <property type="project" value="UniProtKB-KW"/>
</dbReference>
<accession>A0ABV9T1J9</accession>
<feature type="domain" description="ABC transporter" evidence="4">
    <location>
        <begin position="2"/>
        <end position="212"/>
    </location>
</feature>
<keyword evidence="1" id="KW-0813">Transport</keyword>